<evidence type="ECO:0000256" key="5">
    <source>
        <dbReference type="RuleBase" id="RU003877"/>
    </source>
</evidence>
<organism evidence="7 8">
    <name type="scientific">Candidatus Gottesmanbacteria bacterium RBG_13_37_7</name>
    <dbReference type="NCBI Taxonomy" id="1798369"/>
    <lineage>
        <taxon>Bacteria</taxon>
        <taxon>Candidatus Gottesmaniibacteriota</taxon>
    </lineage>
</organism>
<dbReference type="SUPFAM" id="SSF52161">
    <property type="entry name" value="Ribosomal protein L13"/>
    <property type="match status" value="1"/>
</dbReference>
<dbReference type="PIRSF" id="PIRSF002181">
    <property type="entry name" value="Ribosomal_L13"/>
    <property type="match status" value="1"/>
</dbReference>
<sequence>MEMTKSTKATDIQRKWHLIDVKGEILGRVASKIAQLLIGKSKPYYVGYLDCGDYVVVINASGIKVTGNKEKNKTYHRFSGYPGGLKKKTYREVKKENPTRILNEAISGMLPKNKLRASMLRRIYIYQNEEYPYKDKFNNK</sequence>
<dbReference type="NCBIfam" id="TIGR01066">
    <property type="entry name" value="rplM_bact"/>
    <property type="match status" value="1"/>
</dbReference>
<dbReference type="InterPro" id="IPR005822">
    <property type="entry name" value="Ribosomal_uL13"/>
</dbReference>
<evidence type="ECO:0000256" key="4">
    <source>
        <dbReference type="HAMAP-Rule" id="MF_01366"/>
    </source>
</evidence>
<protein>
    <recommendedName>
        <fullName evidence="4">Large ribosomal subunit protein uL13</fullName>
    </recommendedName>
</protein>
<proteinExistence type="inferred from homology"/>
<dbReference type="Gene3D" id="3.90.1180.10">
    <property type="entry name" value="Ribosomal protein L13"/>
    <property type="match status" value="1"/>
</dbReference>
<dbReference type="InterPro" id="IPR023563">
    <property type="entry name" value="Ribosomal_uL13_CS"/>
</dbReference>
<evidence type="ECO:0000256" key="1">
    <source>
        <dbReference type="ARBA" id="ARBA00006227"/>
    </source>
</evidence>
<evidence type="ECO:0000313" key="8">
    <source>
        <dbReference type="Proteomes" id="UP000178230"/>
    </source>
</evidence>
<name>A0A1F5YIU4_9BACT</name>
<dbReference type="InterPro" id="IPR005823">
    <property type="entry name" value="Ribosomal_uL13_bac-type"/>
</dbReference>
<accession>A0A1F5YIU4</accession>
<dbReference type="PANTHER" id="PTHR11545:SF2">
    <property type="entry name" value="LARGE RIBOSOMAL SUBUNIT PROTEIN UL13M"/>
    <property type="match status" value="1"/>
</dbReference>
<dbReference type="EMBL" id="MFIY01000024">
    <property type="protein sequence ID" value="OGG00101.1"/>
    <property type="molecule type" value="Genomic_DNA"/>
</dbReference>
<comment type="caution">
    <text evidence="7">The sequence shown here is derived from an EMBL/GenBank/DDBJ whole genome shotgun (WGS) entry which is preliminary data.</text>
</comment>
<evidence type="ECO:0000256" key="3">
    <source>
        <dbReference type="ARBA" id="ARBA00023274"/>
    </source>
</evidence>
<keyword evidence="2 4" id="KW-0689">Ribosomal protein</keyword>
<evidence type="ECO:0000256" key="6">
    <source>
        <dbReference type="RuleBase" id="RU003878"/>
    </source>
</evidence>
<dbReference type="Proteomes" id="UP000178230">
    <property type="component" value="Unassembled WGS sequence"/>
</dbReference>
<evidence type="ECO:0000313" key="7">
    <source>
        <dbReference type="EMBL" id="OGG00101.1"/>
    </source>
</evidence>
<reference evidence="7 8" key="1">
    <citation type="journal article" date="2016" name="Nat. Commun.">
        <title>Thousands of microbial genomes shed light on interconnected biogeochemical processes in an aquifer system.</title>
        <authorList>
            <person name="Anantharaman K."/>
            <person name="Brown C.T."/>
            <person name="Hug L.A."/>
            <person name="Sharon I."/>
            <person name="Castelle C.J."/>
            <person name="Probst A.J."/>
            <person name="Thomas B.C."/>
            <person name="Singh A."/>
            <person name="Wilkins M.J."/>
            <person name="Karaoz U."/>
            <person name="Brodie E.L."/>
            <person name="Williams K.H."/>
            <person name="Hubbard S.S."/>
            <person name="Banfield J.F."/>
        </authorList>
    </citation>
    <scope>NUCLEOTIDE SEQUENCE [LARGE SCALE GENOMIC DNA]</scope>
</reference>
<dbReference type="GO" id="GO:1990904">
    <property type="term" value="C:ribonucleoprotein complex"/>
    <property type="evidence" value="ECO:0007669"/>
    <property type="project" value="UniProtKB-KW"/>
</dbReference>
<dbReference type="GO" id="GO:0006412">
    <property type="term" value="P:translation"/>
    <property type="evidence" value="ECO:0007669"/>
    <property type="project" value="UniProtKB-UniRule"/>
</dbReference>
<dbReference type="Pfam" id="PF00572">
    <property type="entry name" value="Ribosomal_L13"/>
    <property type="match status" value="1"/>
</dbReference>
<dbReference type="CDD" id="cd00392">
    <property type="entry name" value="Ribosomal_L13"/>
    <property type="match status" value="1"/>
</dbReference>
<comment type="function">
    <text evidence="4 6">This protein is one of the early assembly proteins of the 50S ribosomal subunit, although it is not seen to bind rRNA by itself. It is important during the early stages of 50S assembly.</text>
</comment>
<comment type="subunit">
    <text evidence="4">Part of the 50S ribosomal subunit.</text>
</comment>
<dbReference type="InterPro" id="IPR036899">
    <property type="entry name" value="Ribosomal_uL13_sf"/>
</dbReference>
<dbReference type="PROSITE" id="PS00783">
    <property type="entry name" value="RIBOSOMAL_L13"/>
    <property type="match status" value="1"/>
</dbReference>
<dbReference type="GO" id="GO:0005840">
    <property type="term" value="C:ribosome"/>
    <property type="evidence" value="ECO:0007669"/>
    <property type="project" value="UniProtKB-KW"/>
</dbReference>
<dbReference type="GO" id="GO:0017148">
    <property type="term" value="P:negative regulation of translation"/>
    <property type="evidence" value="ECO:0007669"/>
    <property type="project" value="TreeGrafter"/>
</dbReference>
<dbReference type="HAMAP" id="MF_01366">
    <property type="entry name" value="Ribosomal_uL13"/>
    <property type="match status" value="1"/>
</dbReference>
<keyword evidence="3 4" id="KW-0687">Ribonucleoprotein</keyword>
<dbReference type="GO" id="GO:0003729">
    <property type="term" value="F:mRNA binding"/>
    <property type="evidence" value="ECO:0007669"/>
    <property type="project" value="TreeGrafter"/>
</dbReference>
<gene>
    <name evidence="4 6" type="primary">rplM</name>
    <name evidence="7" type="ORF">A2Y99_04665</name>
</gene>
<dbReference type="GO" id="GO:0003735">
    <property type="term" value="F:structural constituent of ribosome"/>
    <property type="evidence" value="ECO:0007669"/>
    <property type="project" value="InterPro"/>
</dbReference>
<comment type="similarity">
    <text evidence="1 4 5">Belongs to the universal ribosomal protein uL13 family.</text>
</comment>
<dbReference type="AlphaFoldDB" id="A0A1F5YIU4"/>
<dbReference type="PANTHER" id="PTHR11545">
    <property type="entry name" value="RIBOSOMAL PROTEIN L13"/>
    <property type="match status" value="1"/>
</dbReference>
<evidence type="ECO:0000256" key="2">
    <source>
        <dbReference type="ARBA" id="ARBA00022980"/>
    </source>
</evidence>